<dbReference type="EMBL" id="GBHO01040178">
    <property type="protein sequence ID" value="JAG03426.1"/>
    <property type="molecule type" value="Transcribed_RNA"/>
</dbReference>
<dbReference type="Gene3D" id="3.10.10.10">
    <property type="entry name" value="HIV Type 1 Reverse Transcriptase, subunit A, domain 1"/>
    <property type="match status" value="1"/>
</dbReference>
<keyword evidence="3" id="KW-0540">Nuclease</keyword>
<evidence type="ECO:0000313" key="5">
    <source>
        <dbReference type="EMBL" id="JAG03426.1"/>
    </source>
</evidence>
<reference evidence="5" key="2">
    <citation type="submission" date="2014-07" db="EMBL/GenBank/DDBJ databases">
        <authorList>
            <person name="Hull J."/>
        </authorList>
    </citation>
    <scope>NUCLEOTIDE SEQUENCE</scope>
</reference>
<dbReference type="AlphaFoldDB" id="A0A0A9W7N4"/>
<dbReference type="PANTHER" id="PTHR37984">
    <property type="entry name" value="PROTEIN CBG26694"/>
    <property type="match status" value="1"/>
</dbReference>
<dbReference type="InterPro" id="IPR043502">
    <property type="entry name" value="DNA/RNA_pol_sf"/>
</dbReference>
<reference evidence="5" key="1">
    <citation type="journal article" date="2014" name="PLoS ONE">
        <title>Transcriptome-Based Identification of ABC Transporters in the Western Tarnished Plant Bug Lygus hesperus.</title>
        <authorList>
            <person name="Hull J.J."/>
            <person name="Chaney K."/>
            <person name="Geib S.M."/>
            <person name="Fabrick J.A."/>
            <person name="Brent C.S."/>
            <person name="Walsh D."/>
            <person name="Lavine L.C."/>
        </authorList>
    </citation>
    <scope>NUCLEOTIDE SEQUENCE</scope>
</reference>
<gene>
    <name evidence="5" type="primary">pol_34</name>
    <name evidence="5" type="ORF">CM83_103178</name>
</gene>
<proteinExistence type="predicted"/>
<dbReference type="GO" id="GO:0071897">
    <property type="term" value="P:DNA biosynthetic process"/>
    <property type="evidence" value="ECO:0007669"/>
    <property type="project" value="UniProtKB-ARBA"/>
</dbReference>
<organism evidence="5">
    <name type="scientific">Lygus hesperus</name>
    <name type="common">Western plant bug</name>
    <dbReference type="NCBI Taxonomy" id="30085"/>
    <lineage>
        <taxon>Eukaryota</taxon>
        <taxon>Metazoa</taxon>
        <taxon>Ecdysozoa</taxon>
        <taxon>Arthropoda</taxon>
        <taxon>Hexapoda</taxon>
        <taxon>Insecta</taxon>
        <taxon>Pterygota</taxon>
        <taxon>Neoptera</taxon>
        <taxon>Paraneoptera</taxon>
        <taxon>Hemiptera</taxon>
        <taxon>Heteroptera</taxon>
        <taxon>Panheteroptera</taxon>
        <taxon>Cimicomorpha</taxon>
        <taxon>Miridae</taxon>
        <taxon>Mirini</taxon>
        <taxon>Lygus</taxon>
    </lineage>
</organism>
<evidence type="ECO:0000256" key="2">
    <source>
        <dbReference type="ARBA" id="ARBA00022695"/>
    </source>
</evidence>
<feature type="non-terminal residue" evidence="5">
    <location>
        <position position="215"/>
    </location>
</feature>
<evidence type="ECO:0000256" key="4">
    <source>
        <dbReference type="ARBA" id="ARBA00022759"/>
    </source>
</evidence>
<evidence type="ECO:0000256" key="3">
    <source>
        <dbReference type="ARBA" id="ARBA00022722"/>
    </source>
</evidence>
<evidence type="ECO:0000256" key="1">
    <source>
        <dbReference type="ARBA" id="ARBA00022679"/>
    </source>
</evidence>
<accession>A0A0A9W7N4</accession>
<keyword evidence="4" id="KW-0378">Hydrolase</keyword>
<dbReference type="CDD" id="cd00303">
    <property type="entry name" value="retropepsin_like"/>
    <property type="match status" value="1"/>
</dbReference>
<name>A0A0A9W7N4_LYGHE</name>
<dbReference type="SUPFAM" id="SSF56672">
    <property type="entry name" value="DNA/RNA polymerases"/>
    <property type="match status" value="1"/>
</dbReference>
<keyword evidence="1" id="KW-0808">Transferase</keyword>
<dbReference type="InterPro" id="IPR050951">
    <property type="entry name" value="Retrovirus_Pol_polyprotein"/>
</dbReference>
<protein>
    <submittedName>
        <fullName evidence="5">Pro-Pol polyprotein</fullName>
    </submittedName>
</protein>
<feature type="non-terminal residue" evidence="5">
    <location>
        <position position="1"/>
    </location>
</feature>
<sequence length="215" mass="23424">LDSGAERTHLGSSGYNKLQQLGLTSSLTSTTIAVRVANGQLCEAAGSIHLPIALKGLVRVLDVMVVPALSCDLILGIDFWKAFQIVPNISKGTYSFAGDSKVGSVAAVQPAIISHEELPGNHKVQLENLIDRFRKLPTPTLGLAKDVEHHIDTGEAMPVKQRYYRQSPFILNIMHRELDDMLANGVVQRSSSPWSSPVVITSKKDGSHRFCVDDR</sequence>
<dbReference type="GO" id="GO:0016779">
    <property type="term" value="F:nucleotidyltransferase activity"/>
    <property type="evidence" value="ECO:0007669"/>
    <property type="project" value="UniProtKB-KW"/>
</dbReference>
<dbReference type="PANTHER" id="PTHR37984:SF5">
    <property type="entry name" value="PROTEIN NYNRIN-LIKE"/>
    <property type="match status" value="1"/>
</dbReference>
<dbReference type="Gene3D" id="2.40.70.10">
    <property type="entry name" value="Acid Proteases"/>
    <property type="match status" value="1"/>
</dbReference>
<dbReference type="InterPro" id="IPR021109">
    <property type="entry name" value="Peptidase_aspartic_dom_sf"/>
</dbReference>
<dbReference type="GO" id="GO:0004519">
    <property type="term" value="F:endonuclease activity"/>
    <property type="evidence" value="ECO:0007669"/>
    <property type="project" value="UniProtKB-KW"/>
</dbReference>
<keyword evidence="4" id="KW-0255">Endonuclease</keyword>
<keyword evidence="2" id="KW-0548">Nucleotidyltransferase</keyword>
<dbReference type="SUPFAM" id="SSF50630">
    <property type="entry name" value="Acid proteases"/>
    <property type="match status" value="1"/>
</dbReference>